<gene>
    <name evidence="1" type="ORF">A3E29_03555</name>
</gene>
<dbReference type="AlphaFoldDB" id="A0A1F5PK24"/>
<dbReference type="PIRSF" id="PIRSF019169">
    <property type="entry name" value="PilM"/>
    <property type="match status" value="1"/>
</dbReference>
<dbReference type="PANTHER" id="PTHR32432:SF3">
    <property type="entry name" value="ETHANOLAMINE UTILIZATION PROTEIN EUTJ"/>
    <property type="match status" value="1"/>
</dbReference>
<dbReference type="NCBIfam" id="TIGR01175">
    <property type="entry name" value="pilM"/>
    <property type="match status" value="1"/>
</dbReference>
<dbReference type="Gene3D" id="3.30.420.40">
    <property type="match status" value="2"/>
</dbReference>
<evidence type="ECO:0008006" key="3">
    <source>
        <dbReference type="Google" id="ProtNLM"/>
    </source>
</evidence>
<evidence type="ECO:0000313" key="1">
    <source>
        <dbReference type="EMBL" id="OGE90154.1"/>
    </source>
</evidence>
<evidence type="ECO:0000313" key="2">
    <source>
        <dbReference type="Proteomes" id="UP000177682"/>
    </source>
</evidence>
<dbReference type="Gene3D" id="3.30.1490.300">
    <property type="match status" value="1"/>
</dbReference>
<dbReference type="PANTHER" id="PTHR32432">
    <property type="entry name" value="CELL DIVISION PROTEIN FTSA-RELATED"/>
    <property type="match status" value="1"/>
</dbReference>
<proteinExistence type="predicted"/>
<organism evidence="1 2">
    <name type="scientific">Candidatus Doudnabacteria bacterium RIFCSPHIGHO2_12_FULL_48_16</name>
    <dbReference type="NCBI Taxonomy" id="1817838"/>
    <lineage>
        <taxon>Bacteria</taxon>
        <taxon>Candidatus Doudnaibacteriota</taxon>
    </lineage>
</organism>
<reference evidence="1 2" key="1">
    <citation type="journal article" date="2016" name="Nat. Commun.">
        <title>Thousands of microbial genomes shed light on interconnected biogeochemical processes in an aquifer system.</title>
        <authorList>
            <person name="Anantharaman K."/>
            <person name="Brown C.T."/>
            <person name="Hug L.A."/>
            <person name="Sharon I."/>
            <person name="Castelle C.J."/>
            <person name="Probst A.J."/>
            <person name="Thomas B.C."/>
            <person name="Singh A."/>
            <person name="Wilkins M.J."/>
            <person name="Karaoz U."/>
            <person name="Brodie E.L."/>
            <person name="Williams K.H."/>
            <person name="Hubbard S.S."/>
            <person name="Banfield J.F."/>
        </authorList>
    </citation>
    <scope>NUCLEOTIDE SEQUENCE [LARGE SCALE GENOMIC DNA]</scope>
</reference>
<dbReference type="InterPro" id="IPR043129">
    <property type="entry name" value="ATPase_NBD"/>
</dbReference>
<dbReference type="Proteomes" id="UP000177682">
    <property type="component" value="Unassembled WGS sequence"/>
</dbReference>
<dbReference type="InterPro" id="IPR050696">
    <property type="entry name" value="FtsA/MreB"/>
</dbReference>
<accession>A0A1F5PK24</accession>
<dbReference type="SUPFAM" id="SSF53067">
    <property type="entry name" value="Actin-like ATPase domain"/>
    <property type="match status" value="2"/>
</dbReference>
<dbReference type="Pfam" id="PF11104">
    <property type="entry name" value="PilM_2"/>
    <property type="match status" value="1"/>
</dbReference>
<name>A0A1F5PK24_9BACT</name>
<dbReference type="EMBL" id="MFEY01000007">
    <property type="protein sequence ID" value="OGE90154.1"/>
    <property type="molecule type" value="Genomic_DNA"/>
</dbReference>
<protein>
    <recommendedName>
        <fullName evidence="3">SHS2 domain-containing protein</fullName>
    </recommendedName>
</protein>
<sequence>MGIFGNKKIKAFGLDISDSSIKVMQLAQTATGLVPSAFANVPLADKVIKNSMIVNEQKLADNIKVVLASAGKIETNRVVCSIPEAKSFVRNLSLPLMEESEIDGAVPYELEQEIPLPIDQVYLDWQVIKRGRDRLDLLVMASPKAYVDALIESLKLARLTPIAMELESQATARSLIASADLQKNILIVDLATKQTSFILVEAGVIQYTSSVPLAGRALTESIARSFNVPLEAAEKLKQGAGLIAQVDGISLTQALTPILDGLVEEIRKILKFFTDRDPAQPQIDTILLCGGTAKLAGLSDYLSSKINTADGAGIEVRLGNPWANTAANPTIAQVEALGFTTVTGLALRGITNETY</sequence>
<comment type="caution">
    <text evidence="1">The sequence shown here is derived from an EMBL/GenBank/DDBJ whole genome shotgun (WGS) entry which is preliminary data.</text>
</comment>
<dbReference type="InterPro" id="IPR005883">
    <property type="entry name" value="PilM"/>
</dbReference>
<dbReference type="CDD" id="cd24049">
    <property type="entry name" value="ASKHA_NBD_PilM"/>
    <property type="match status" value="1"/>
</dbReference>